<feature type="region of interest" description="Disordered" evidence="1">
    <location>
        <begin position="298"/>
        <end position="325"/>
    </location>
</feature>
<keyword evidence="4" id="KW-1185">Reference proteome</keyword>
<feature type="region of interest" description="Disordered" evidence="1">
    <location>
        <begin position="76"/>
        <end position="103"/>
    </location>
</feature>
<evidence type="ECO:0000256" key="2">
    <source>
        <dbReference type="SAM" id="SignalP"/>
    </source>
</evidence>
<sequence>MMVPHCGVCSHREMALRVFIILILSQAAISSENYRKNGFIDSLNSGMKFATDILGTESVALKVAEFVVKAFQTANKPASPDRRYPSSINEPYESGDSEEIKLDNRPDYDVNEASNQMTPLKYLVRLFGLQPNQISAVAVNALVFVAQMISTFLAGNKRPNRPYRSEDPTTWILNKRSRKLQELITKAKNESLLDDIEELIKNQGDEEETSCIRLLTCKITPFVHKMQIAVFGKEVENKDDVKKIRGAAAMYRHLPTASEINERSDISGVNNNKNGSSVPVGQGMVSCVVACDDLEGHASHSTDSQAFGDRDRDIENKDRYTQTTT</sequence>
<reference evidence="3" key="2">
    <citation type="submission" date="2022-10" db="EMBL/GenBank/DDBJ databases">
        <authorList>
            <consortium name="ENA_rothamsted_submissions"/>
            <consortium name="culmorum"/>
            <person name="King R."/>
        </authorList>
    </citation>
    <scope>NUCLEOTIDE SEQUENCE</scope>
</reference>
<dbReference type="EMBL" id="OU893350">
    <property type="protein sequence ID" value="CAG9788049.1"/>
    <property type="molecule type" value="Genomic_DNA"/>
</dbReference>
<feature type="signal peptide" evidence="2">
    <location>
        <begin position="1"/>
        <end position="30"/>
    </location>
</feature>
<feature type="compositionally biased region" description="Basic and acidic residues" evidence="1">
    <location>
        <begin position="308"/>
        <end position="325"/>
    </location>
</feature>
<keyword evidence="2" id="KW-0732">Signal</keyword>
<evidence type="ECO:0000256" key="1">
    <source>
        <dbReference type="SAM" id="MobiDB-lite"/>
    </source>
</evidence>
<feature type="chain" id="PRO_5040466784" evidence="2">
    <location>
        <begin position="31"/>
        <end position="325"/>
    </location>
</feature>
<dbReference type="Proteomes" id="UP001153714">
    <property type="component" value="Chromosome 19"/>
</dbReference>
<organism evidence="3 4">
    <name type="scientific">Diatraea saccharalis</name>
    <name type="common">sugarcane borer</name>
    <dbReference type="NCBI Taxonomy" id="40085"/>
    <lineage>
        <taxon>Eukaryota</taxon>
        <taxon>Metazoa</taxon>
        <taxon>Ecdysozoa</taxon>
        <taxon>Arthropoda</taxon>
        <taxon>Hexapoda</taxon>
        <taxon>Insecta</taxon>
        <taxon>Pterygota</taxon>
        <taxon>Neoptera</taxon>
        <taxon>Endopterygota</taxon>
        <taxon>Lepidoptera</taxon>
        <taxon>Glossata</taxon>
        <taxon>Ditrysia</taxon>
        <taxon>Pyraloidea</taxon>
        <taxon>Crambidae</taxon>
        <taxon>Crambinae</taxon>
        <taxon>Diatraea</taxon>
    </lineage>
</organism>
<accession>A0A9N9R2H1</accession>
<evidence type="ECO:0000313" key="4">
    <source>
        <dbReference type="Proteomes" id="UP001153714"/>
    </source>
</evidence>
<gene>
    <name evidence="3" type="ORF">DIATSA_LOCUS5888</name>
</gene>
<evidence type="ECO:0000313" key="3">
    <source>
        <dbReference type="EMBL" id="CAG9788049.1"/>
    </source>
</evidence>
<name>A0A9N9R2H1_9NEOP</name>
<reference evidence="3" key="1">
    <citation type="submission" date="2021-12" db="EMBL/GenBank/DDBJ databases">
        <authorList>
            <person name="King R."/>
        </authorList>
    </citation>
    <scope>NUCLEOTIDE SEQUENCE</scope>
</reference>
<proteinExistence type="predicted"/>
<dbReference type="OrthoDB" id="6575720at2759"/>
<dbReference type="AlphaFoldDB" id="A0A9N9R2H1"/>
<protein>
    <submittedName>
        <fullName evidence="3">Uncharacterized protein</fullName>
    </submittedName>
</protein>